<dbReference type="PANTHER" id="PTHR10174">
    <property type="entry name" value="ALPHA-TOCOPHEROL TRANSFER PROTEIN-RELATED"/>
    <property type="match status" value="1"/>
</dbReference>
<dbReference type="GO" id="GO:1902936">
    <property type="term" value="F:phosphatidylinositol bisphosphate binding"/>
    <property type="evidence" value="ECO:0007669"/>
    <property type="project" value="TreeGrafter"/>
</dbReference>
<dbReference type="GO" id="GO:0016020">
    <property type="term" value="C:membrane"/>
    <property type="evidence" value="ECO:0007669"/>
    <property type="project" value="TreeGrafter"/>
</dbReference>
<dbReference type="SMART" id="SM01100">
    <property type="entry name" value="CRAL_TRIO_N"/>
    <property type="match status" value="1"/>
</dbReference>
<dbReference type="Gene3D" id="1.10.8.20">
    <property type="entry name" value="N-terminal domain of phosphatidylinositol transfer protein sec14p"/>
    <property type="match status" value="1"/>
</dbReference>
<gene>
    <name evidence="3" type="primary">LOC115623090</name>
</gene>
<dbReference type="PROSITE" id="PS50191">
    <property type="entry name" value="CRAL_TRIO"/>
    <property type="match status" value="1"/>
</dbReference>
<evidence type="ECO:0000259" key="1">
    <source>
        <dbReference type="PROSITE" id="PS50191"/>
    </source>
</evidence>
<dbReference type="InterPro" id="IPR001251">
    <property type="entry name" value="CRAL-TRIO_dom"/>
</dbReference>
<evidence type="ECO:0000313" key="2">
    <source>
        <dbReference type="Proteomes" id="UP000504634"/>
    </source>
</evidence>
<proteinExistence type="predicted"/>
<dbReference type="InterPro" id="IPR036865">
    <property type="entry name" value="CRAL-TRIO_dom_sf"/>
</dbReference>
<dbReference type="InterPro" id="IPR036273">
    <property type="entry name" value="CRAL/TRIO_N_dom_sf"/>
</dbReference>
<feature type="domain" description="CRAL-TRIO" evidence="1">
    <location>
        <begin position="90"/>
        <end position="257"/>
    </location>
</feature>
<dbReference type="SUPFAM" id="SSF52087">
    <property type="entry name" value="CRAL/TRIO domain"/>
    <property type="match status" value="1"/>
</dbReference>
<dbReference type="InterPro" id="IPR011074">
    <property type="entry name" value="CRAL/TRIO_N_dom"/>
</dbReference>
<sequence length="311" mass="35917">MPDIRPLPEDLQKIAIEQLNEVPQRLDADLLALRTWIEQQPHLRARTDDQFLVGFLRGCKYSLEKAKSKLDKFYTLRTKYPDFYMIRDVDSERMQELVRMGVGVPLPIPLHENGPRLIYVRPGLYPADRYTFDDVMAVANTMNNLTLLLDDYALVNGLITLLDFTDYSGAHLLQMTPTVMKKMTIFAEEAMPVRDKGTHMIHTNAAFEAVFNVMRPLMPAKKQERLSVHGSNLEALYAYIPQKYLPKHLGGEQGCIDTLKEGQWNTFQKYRDYLRDELKYGVDEKLRPGGQQIDYDHLFGVDGSFRKLNVD</sequence>
<dbReference type="SMART" id="SM00516">
    <property type="entry name" value="SEC14"/>
    <property type="match status" value="1"/>
</dbReference>
<dbReference type="Pfam" id="PF00650">
    <property type="entry name" value="CRAL_TRIO"/>
    <property type="match status" value="1"/>
</dbReference>
<dbReference type="SUPFAM" id="SSF46938">
    <property type="entry name" value="CRAL/TRIO N-terminal domain"/>
    <property type="match status" value="1"/>
</dbReference>
<dbReference type="Gene3D" id="1.20.5.1200">
    <property type="entry name" value="Alpha-tocopherol transfer"/>
    <property type="match status" value="1"/>
</dbReference>
<organism evidence="2 3">
    <name type="scientific">Drosophila lebanonensis</name>
    <name type="common">Fruit fly</name>
    <name type="synonym">Scaptodrosophila lebanonensis</name>
    <dbReference type="NCBI Taxonomy" id="7225"/>
    <lineage>
        <taxon>Eukaryota</taxon>
        <taxon>Metazoa</taxon>
        <taxon>Ecdysozoa</taxon>
        <taxon>Arthropoda</taxon>
        <taxon>Hexapoda</taxon>
        <taxon>Insecta</taxon>
        <taxon>Pterygota</taxon>
        <taxon>Neoptera</taxon>
        <taxon>Endopterygota</taxon>
        <taxon>Diptera</taxon>
        <taxon>Brachycera</taxon>
        <taxon>Muscomorpha</taxon>
        <taxon>Ephydroidea</taxon>
        <taxon>Drosophilidae</taxon>
        <taxon>Scaptodrosophila</taxon>
    </lineage>
</organism>
<dbReference type="PRINTS" id="PR00180">
    <property type="entry name" value="CRETINALDHBP"/>
</dbReference>
<protein>
    <submittedName>
        <fullName evidence="3">Alpha-tocopherol transfer protein-like</fullName>
    </submittedName>
</protein>
<evidence type="ECO:0000313" key="3">
    <source>
        <dbReference type="RefSeq" id="XP_030373157.1"/>
    </source>
</evidence>
<dbReference type="AlphaFoldDB" id="A0A6J2TDT5"/>
<dbReference type="GeneID" id="115623090"/>
<name>A0A6J2TDT5_DROLE</name>
<dbReference type="RefSeq" id="XP_030373157.1">
    <property type="nucleotide sequence ID" value="XM_030517297.1"/>
</dbReference>
<dbReference type="PANTHER" id="PTHR10174:SF216">
    <property type="entry name" value="CRAL-TRIO DOMAIN-CONTAINING PROTEIN-RELATED"/>
    <property type="match status" value="1"/>
</dbReference>
<keyword evidence="2" id="KW-1185">Reference proteome</keyword>
<reference evidence="3" key="1">
    <citation type="submission" date="2025-08" db="UniProtKB">
        <authorList>
            <consortium name="RefSeq"/>
        </authorList>
    </citation>
    <scope>IDENTIFICATION</scope>
    <source>
        <strain evidence="3">11010-0011.00</strain>
        <tissue evidence="3">Whole body</tissue>
    </source>
</reference>
<dbReference type="OrthoDB" id="6682367at2759"/>
<accession>A0A6J2TDT5</accession>
<dbReference type="Proteomes" id="UP000504634">
    <property type="component" value="Unplaced"/>
</dbReference>
<dbReference type="Gene3D" id="3.40.525.10">
    <property type="entry name" value="CRAL-TRIO lipid binding domain"/>
    <property type="match status" value="1"/>
</dbReference>
<dbReference type="CDD" id="cd00170">
    <property type="entry name" value="SEC14"/>
    <property type="match status" value="1"/>
</dbReference>